<dbReference type="OrthoDB" id="3420833at2"/>
<dbReference type="Proteomes" id="UP000294513">
    <property type="component" value="Unassembled WGS sequence"/>
</dbReference>
<evidence type="ECO:0000313" key="1">
    <source>
        <dbReference type="EMBL" id="TDD86423.1"/>
    </source>
</evidence>
<gene>
    <name evidence="1" type="ORF">E1298_17470</name>
</gene>
<protein>
    <submittedName>
        <fullName evidence="1">Uncharacterized protein</fullName>
    </submittedName>
</protein>
<dbReference type="AlphaFoldDB" id="A0A4R5BM87"/>
<proteinExistence type="predicted"/>
<comment type="caution">
    <text evidence="1">The sequence shown here is derived from an EMBL/GenBank/DDBJ whole genome shotgun (WGS) entry which is preliminary data.</text>
</comment>
<reference evidence="1 2" key="1">
    <citation type="submission" date="2019-03" db="EMBL/GenBank/DDBJ databases">
        <title>Draft genome sequences of novel Actinobacteria.</title>
        <authorList>
            <person name="Sahin N."/>
            <person name="Ay H."/>
            <person name="Saygin H."/>
        </authorList>
    </citation>
    <scope>NUCLEOTIDE SEQUENCE [LARGE SCALE GENOMIC DNA]</scope>
    <source>
        <strain evidence="1 2">H3C3</strain>
    </source>
</reference>
<dbReference type="RefSeq" id="WP_131894478.1">
    <property type="nucleotide sequence ID" value="NZ_SMKU01000080.1"/>
</dbReference>
<keyword evidence="2" id="KW-1185">Reference proteome</keyword>
<organism evidence="1 2">
    <name type="scientific">Actinomadura rubrisoli</name>
    <dbReference type="NCBI Taxonomy" id="2530368"/>
    <lineage>
        <taxon>Bacteria</taxon>
        <taxon>Bacillati</taxon>
        <taxon>Actinomycetota</taxon>
        <taxon>Actinomycetes</taxon>
        <taxon>Streptosporangiales</taxon>
        <taxon>Thermomonosporaceae</taxon>
        <taxon>Actinomadura</taxon>
    </lineage>
</organism>
<accession>A0A4R5BM87</accession>
<name>A0A4R5BM87_9ACTN</name>
<dbReference type="EMBL" id="SMKU01000080">
    <property type="protein sequence ID" value="TDD86423.1"/>
    <property type="molecule type" value="Genomic_DNA"/>
</dbReference>
<sequence length="113" mass="11791">MYKRQVGLCDGDVLVLCGRDVPAPTLIGLVDLCLTQGATLAGVHGTGARALLDAVLRHDATAAIVTPDKLRAIAFDHGTIPVPGVRLLVTGVPSTEAVRACRTRHGWTVSLLS</sequence>
<evidence type="ECO:0000313" key="2">
    <source>
        <dbReference type="Proteomes" id="UP000294513"/>
    </source>
</evidence>